<organism evidence="1">
    <name type="scientific">marine sediment metagenome</name>
    <dbReference type="NCBI Taxonomy" id="412755"/>
    <lineage>
        <taxon>unclassified sequences</taxon>
        <taxon>metagenomes</taxon>
        <taxon>ecological metagenomes</taxon>
    </lineage>
</organism>
<proteinExistence type="predicted"/>
<gene>
    <name evidence="1" type="ORF">S01H4_50862</name>
</gene>
<accession>X1CF06</accession>
<evidence type="ECO:0000313" key="1">
    <source>
        <dbReference type="EMBL" id="GAG94833.1"/>
    </source>
</evidence>
<name>X1CF06_9ZZZZ</name>
<protein>
    <submittedName>
        <fullName evidence="1">Uncharacterized protein</fullName>
    </submittedName>
</protein>
<reference evidence="1" key="1">
    <citation type="journal article" date="2014" name="Front. Microbiol.">
        <title>High frequency of phylogenetically diverse reductive dehalogenase-homologous genes in deep subseafloor sedimentary metagenomes.</title>
        <authorList>
            <person name="Kawai M."/>
            <person name="Futagami T."/>
            <person name="Toyoda A."/>
            <person name="Takaki Y."/>
            <person name="Nishi S."/>
            <person name="Hori S."/>
            <person name="Arai W."/>
            <person name="Tsubouchi T."/>
            <person name="Morono Y."/>
            <person name="Uchiyama I."/>
            <person name="Ito T."/>
            <person name="Fujiyama A."/>
            <person name="Inagaki F."/>
            <person name="Takami H."/>
        </authorList>
    </citation>
    <scope>NUCLEOTIDE SEQUENCE</scope>
    <source>
        <strain evidence="1">Expedition CK06-06</strain>
    </source>
</reference>
<dbReference type="AlphaFoldDB" id="X1CF06"/>
<dbReference type="EMBL" id="BART01028915">
    <property type="protein sequence ID" value="GAG94833.1"/>
    <property type="molecule type" value="Genomic_DNA"/>
</dbReference>
<sequence>MAMGAAIKLEAVLGTLKLDGEYRGHRVGRSAAVRRAVLSPPRDRWPAVFGMHGHYSMTCLKKAARDLAVEKGFLGGAIISHP</sequence>
<comment type="caution">
    <text evidence="1">The sequence shown here is derived from an EMBL/GenBank/DDBJ whole genome shotgun (WGS) entry which is preliminary data.</text>
</comment>